<gene>
    <name evidence="2" type="ORF">BJX67DRAFT_380838</name>
</gene>
<feature type="compositionally biased region" description="Low complexity" evidence="1">
    <location>
        <begin position="292"/>
        <end position="306"/>
    </location>
</feature>
<dbReference type="Proteomes" id="UP001610432">
    <property type="component" value="Unassembled WGS sequence"/>
</dbReference>
<name>A0ABR4LSG5_9EURO</name>
<keyword evidence="3" id="KW-1185">Reference proteome</keyword>
<reference evidence="2 3" key="1">
    <citation type="submission" date="2024-07" db="EMBL/GenBank/DDBJ databases">
        <title>Section-level genome sequencing and comparative genomics of Aspergillus sections Usti and Cavernicolus.</title>
        <authorList>
            <consortium name="Lawrence Berkeley National Laboratory"/>
            <person name="Nybo J.L."/>
            <person name="Vesth T.C."/>
            <person name="Theobald S."/>
            <person name="Frisvad J.C."/>
            <person name="Larsen T.O."/>
            <person name="Kjaerboelling I."/>
            <person name="Rothschild-Mancinelli K."/>
            <person name="Lyhne E.K."/>
            <person name="Kogle M.E."/>
            <person name="Barry K."/>
            <person name="Clum A."/>
            <person name="Na H."/>
            <person name="Ledsgaard L."/>
            <person name="Lin J."/>
            <person name="Lipzen A."/>
            <person name="Kuo A."/>
            <person name="Riley R."/>
            <person name="Mondo S."/>
            <person name="Labutti K."/>
            <person name="Haridas S."/>
            <person name="Pangalinan J."/>
            <person name="Salamov A.A."/>
            <person name="Simmons B.A."/>
            <person name="Magnuson J.K."/>
            <person name="Chen J."/>
            <person name="Drula E."/>
            <person name="Henrissat B."/>
            <person name="Wiebenga A."/>
            <person name="Lubbers R.J."/>
            <person name="Gomes A.C."/>
            <person name="Macurrencykelacurrency M.R."/>
            <person name="Stajich J."/>
            <person name="Grigoriev I.V."/>
            <person name="Mortensen U.H."/>
            <person name="De Vries R.P."/>
            <person name="Baker S.E."/>
            <person name="Andersen M.R."/>
        </authorList>
    </citation>
    <scope>NUCLEOTIDE SEQUENCE [LARGE SCALE GENOMIC DNA]</scope>
    <source>
        <strain evidence="2 3">CBS 449.75</strain>
    </source>
</reference>
<evidence type="ECO:0000313" key="2">
    <source>
        <dbReference type="EMBL" id="KAL2867488.1"/>
    </source>
</evidence>
<sequence length="390" mass="42579">MAYTRKSSDDSQASFSAGSGSPMGLRDKGKSPWKTWPSSNSMFRSPFGESSSDENPDSQPAGELLEDPDFHGVGFNLMATPMDAVLRALSESKSGQSSPPVPANTPSDTQYPLEFLVLLGDYAGRMWKCLRGAAADLKLDLPDRVGDLRHDIRCEHNEDDPWTTDIKLCVKHLSDAGLEANFEMARLAIDIYAARNEACHSKVGDRSIAHDPRQLERAIAEDVTKLGDTLPDGLMEHREDLVKLMHFFRDSGAWLAEQSDREESHRQLIPTTTMPPPAETSDAFGGEAPGYTSPVKSRSVSPSKRTASGSLKLARDEPTTSTRPSDPVGEGLRAMRGIREDIAKLETKCGDTRAIEAIRNAKALLQEAWASIGEQAVIEEGSPRKRGRGC</sequence>
<dbReference type="RefSeq" id="XP_070886467.1">
    <property type="nucleotide sequence ID" value="XM_071032879.1"/>
</dbReference>
<feature type="region of interest" description="Disordered" evidence="1">
    <location>
        <begin position="258"/>
        <end position="331"/>
    </location>
</feature>
<feature type="region of interest" description="Disordered" evidence="1">
    <location>
        <begin position="1"/>
        <end position="67"/>
    </location>
</feature>
<evidence type="ECO:0000256" key="1">
    <source>
        <dbReference type="SAM" id="MobiDB-lite"/>
    </source>
</evidence>
<organism evidence="2 3">
    <name type="scientific">Aspergillus lucknowensis</name>
    <dbReference type="NCBI Taxonomy" id="176173"/>
    <lineage>
        <taxon>Eukaryota</taxon>
        <taxon>Fungi</taxon>
        <taxon>Dikarya</taxon>
        <taxon>Ascomycota</taxon>
        <taxon>Pezizomycotina</taxon>
        <taxon>Eurotiomycetes</taxon>
        <taxon>Eurotiomycetidae</taxon>
        <taxon>Eurotiales</taxon>
        <taxon>Aspergillaceae</taxon>
        <taxon>Aspergillus</taxon>
        <taxon>Aspergillus subgen. Nidulantes</taxon>
    </lineage>
</organism>
<dbReference type="EMBL" id="JBFXLQ010000018">
    <property type="protein sequence ID" value="KAL2867488.1"/>
    <property type="molecule type" value="Genomic_DNA"/>
</dbReference>
<proteinExistence type="predicted"/>
<dbReference type="GeneID" id="98147951"/>
<protein>
    <submittedName>
        <fullName evidence="2">Uncharacterized protein</fullName>
    </submittedName>
</protein>
<comment type="caution">
    <text evidence="2">The sequence shown here is derived from an EMBL/GenBank/DDBJ whole genome shotgun (WGS) entry which is preliminary data.</text>
</comment>
<feature type="compositionally biased region" description="Polar residues" evidence="1">
    <location>
        <begin position="10"/>
        <end position="19"/>
    </location>
</feature>
<accession>A0ABR4LSG5</accession>
<evidence type="ECO:0000313" key="3">
    <source>
        <dbReference type="Proteomes" id="UP001610432"/>
    </source>
</evidence>